<dbReference type="InterPro" id="IPR001680">
    <property type="entry name" value="WD40_rpt"/>
</dbReference>
<dbReference type="InterPro" id="IPR036322">
    <property type="entry name" value="WD40_repeat_dom_sf"/>
</dbReference>
<proteinExistence type="predicted"/>
<dbReference type="GO" id="GO:0007165">
    <property type="term" value="P:signal transduction"/>
    <property type="evidence" value="ECO:0007669"/>
    <property type="project" value="InterPro"/>
</dbReference>
<dbReference type="WBParaSite" id="GPLIN_001201000">
    <property type="protein sequence ID" value="GPLIN_001201000"/>
    <property type="gene ID" value="GPLIN_001201000"/>
</dbReference>
<reference evidence="5" key="2">
    <citation type="submission" date="2014-05" db="EMBL/GenBank/DDBJ databases">
        <title>The genome and life-stage specific transcriptomes of Globodera pallida elucidate key aspects of plant parasitism by a cyst nematode.</title>
        <authorList>
            <person name="Cotton J.A."/>
            <person name="Lilley C.J."/>
            <person name="Jones L.M."/>
            <person name="Kikuchi T."/>
            <person name="Reid A.J."/>
            <person name="Thorpe P."/>
            <person name="Tsai I.J."/>
            <person name="Beasley H."/>
            <person name="Blok V."/>
            <person name="Cock P.J.A."/>
            <person name="Van den Akker S.E."/>
            <person name="Holroyd N."/>
            <person name="Hunt M."/>
            <person name="Mantelin S."/>
            <person name="Naghra H."/>
            <person name="Pain A."/>
            <person name="Palomares-Rius J.E."/>
            <person name="Zarowiecki M."/>
            <person name="Berriman M."/>
            <person name="Jones J.T."/>
            <person name="Urwin P.E."/>
        </authorList>
    </citation>
    <scope>NUCLEOTIDE SEQUENCE [LARGE SCALE GENOMIC DNA]</scope>
    <source>
        <strain evidence="5">Lindley</strain>
    </source>
</reference>
<dbReference type="SUPFAM" id="SSF50978">
    <property type="entry name" value="WD40 repeat-like"/>
    <property type="match status" value="1"/>
</dbReference>
<dbReference type="CDD" id="cd00200">
    <property type="entry name" value="WD40"/>
    <property type="match status" value="1"/>
</dbReference>
<dbReference type="PANTHER" id="PTHR19850">
    <property type="entry name" value="GUANINE NUCLEOTIDE-BINDING PROTEIN BETA G PROTEIN BETA"/>
    <property type="match status" value="1"/>
</dbReference>
<dbReference type="InterPro" id="IPR015943">
    <property type="entry name" value="WD40/YVTN_repeat-like_dom_sf"/>
</dbReference>
<dbReference type="Pfam" id="PF25391">
    <property type="entry name" value="WD40_Gbeta"/>
    <property type="match status" value="1"/>
</dbReference>
<dbReference type="PROSITE" id="PS50082">
    <property type="entry name" value="WD_REPEATS_2"/>
    <property type="match status" value="5"/>
</dbReference>
<dbReference type="PIRSF" id="PIRSF002394">
    <property type="entry name" value="GN-bd_beta"/>
    <property type="match status" value="1"/>
</dbReference>
<keyword evidence="5" id="KW-1185">Reference proteome</keyword>
<dbReference type="PRINTS" id="PR00320">
    <property type="entry name" value="GPROTEINBRPT"/>
</dbReference>
<evidence type="ECO:0000256" key="4">
    <source>
        <dbReference type="SAM" id="MobiDB-lite"/>
    </source>
</evidence>
<reference evidence="5" key="1">
    <citation type="submission" date="2013-12" db="EMBL/GenBank/DDBJ databases">
        <authorList>
            <person name="Aslett M."/>
        </authorList>
    </citation>
    <scope>NUCLEOTIDE SEQUENCE [LARGE SCALE GENOMIC DNA]</scope>
    <source>
        <strain evidence="5">Lindley</strain>
    </source>
</reference>
<feature type="repeat" description="WD" evidence="3">
    <location>
        <begin position="301"/>
        <end position="333"/>
    </location>
</feature>
<dbReference type="InterPro" id="IPR019775">
    <property type="entry name" value="WD40_repeat_CS"/>
</dbReference>
<dbReference type="InterPro" id="IPR020472">
    <property type="entry name" value="WD40_PAC1"/>
</dbReference>
<protein>
    <submittedName>
        <fullName evidence="6">WD_REPEATS_REGION domain-containing protein</fullName>
    </submittedName>
</protein>
<dbReference type="Proteomes" id="UP000050741">
    <property type="component" value="Unassembled WGS sequence"/>
</dbReference>
<dbReference type="Gene3D" id="2.130.10.10">
    <property type="entry name" value="YVTN repeat-like/Quinoprotein amine dehydrogenase"/>
    <property type="match status" value="1"/>
</dbReference>
<feature type="repeat" description="WD" evidence="3">
    <location>
        <begin position="171"/>
        <end position="212"/>
    </location>
</feature>
<feature type="repeat" description="WD" evidence="3">
    <location>
        <begin position="259"/>
        <end position="300"/>
    </location>
</feature>
<reference evidence="6" key="3">
    <citation type="submission" date="2016-06" db="UniProtKB">
        <authorList>
            <consortium name="WormBaseParasite"/>
        </authorList>
    </citation>
    <scope>IDENTIFICATION</scope>
</reference>
<dbReference type="AlphaFoldDB" id="A0A183CGK5"/>
<organism evidence="5 6">
    <name type="scientific">Globodera pallida</name>
    <name type="common">Potato cyst nematode worm</name>
    <name type="synonym">Heterodera pallida</name>
    <dbReference type="NCBI Taxonomy" id="36090"/>
    <lineage>
        <taxon>Eukaryota</taxon>
        <taxon>Metazoa</taxon>
        <taxon>Ecdysozoa</taxon>
        <taxon>Nematoda</taxon>
        <taxon>Chromadorea</taxon>
        <taxon>Rhabditida</taxon>
        <taxon>Tylenchina</taxon>
        <taxon>Tylenchomorpha</taxon>
        <taxon>Tylenchoidea</taxon>
        <taxon>Heteroderidae</taxon>
        <taxon>Heteroderinae</taxon>
        <taxon>Globodera</taxon>
    </lineage>
</organism>
<feature type="repeat" description="WD" evidence="3">
    <location>
        <begin position="130"/>
        <end position="170"/>
    </location>
</feature>
<feature type="repeat" description="WD" evidence="3">
    <location>
        <begin position="213"/>
        <end position="254"/>
    </location>
</feature>
<dbReference type="PROSITE" id="PS00678">
    <property type="entry name" value="WD_REPEATS_1"/>
    <property type="match status" value="1"/>
</dbReference>
<dbReference type="PROSITE" id="PS50294">
    <property type="entry name" value="WD_REPEATS_REGION"/>
    <property type="match status" value="3"/>
</dbReference>
<evidence type="ECO:0000256" key="3">
    <source>
        <dbReference type="PROSITE-ProRule" id="PRU00221"/>
    </source>
</evidence>
<evidence type="ECO:0000256" key="2">
    <source>
        <dbReference type="ARBA" id="ARBA00022737"/>
    </source>
</evidence>
<evidence type="ECO:0000313" key="6">
    <source>
        <dbReference type="WBParaSite" id="GPLIN_001201000"/>
    </source>
</evidence>
<dbReference type="InterPro" id="IPR016346">
    <property type="entry name" value="G-protein_beta_1-5"/>
</dbReference>
<name>A0A183CGK5_GLOPA</name>
<keyword evidence="1 3" id="KW-0853">WD repeat</keyword>
<feature type="region of interest" description="Disordered" evidence="4">
    <location>
        <begin position="36"/>
        <end position="59"/>
    </location>
</feature>
<evidence type="ECO:0000256" key="1">
    <source>
        <dbReference type="ARBA" id="ARBA00022574"/>
    </source>
</evidence>
<dbReference type="SMART" id="SM00320">
    <property type="entry name" value="WD40"/>
    <property type="match status" value="5"/>
</dbReference>
<evidence type="ECO:0000313" key="5">
    <source>
        <dbReference type="Proteomes" id="UP000050741"/>
    </source>
</evidence>
<keyword evidence="2" id="KW-0677">Repeat</keyword>
<accession>A0A183CGK5</accession>
<sequence length="333" mass="36497">MDFLQSDSFAFIQGPFKEKTVEPSASFNQLSKEAENFKDDIRTQKAKNPAGADDTKQSLSDVSISRKSFMKIDSMFFALRKTLHGHMSKDHLGCTQSIQIVSGPSPFRLGDELVYSLHNMEGSASLRRELDGHDGFVSCCRFIDNTQIVTTSGDRTCILWDIENGRELHKFTGHTAGVMCLSLLLDSPTFVSGACDNSAKLWDPRDGQCKHTFAGNSSDINAVALFPNGHAFVTGADDGTCKLFDLRAEKSELATYGQRKLNSAGVTSLAFSKSGRLLFAGYDDFNCVIWDSMRAEKADVISGHDNRISCLGVPNDGTALCTGSWDSLLKVWN</sequence>